<dbReference type="Pfam" id="PF07969">
    <property type="entry name" value="Amidohydro_3"/>
    <property type="match status" value="1"/>
</dbReference>
<keyword evidence="3" id="KW-1185">Reference proteome</keyword>
<dbReference type="EMBL" id="JAAONZ010000001">
    <property type="protein sequence ID" value="NHO64249.1"/>
    <property type="molecule type" value="Genomic_DNA"/>
</dbReference>
<dbReference type="InterPro" id="IPR033932">
    <property type="entry name" value="YtcJ-like"/>
</dbReference>
<name>A0A9E5JRZ9_9GAMM</name>
<comment type="caution">
    <text evidence="2">The sequence shown here is derived from an EMBL/GenBank/DDBJ whole genome shotgun (WGS) entry which is preliminary data.</text>
</comment>
<dbReference type="InterPro" id="IPR032466">
    <property type="entry name" value="Metal_Hydrolase"/>
</dbReference>
<feature type="domain" description="Amidohydrolase 3" evidence="1">
    <location>
        <begin position="91"/>
        <end position="573"/>
    </location>
</feature>
<dbReference type="GO" id="GO:0016810">
    <property type="term" value="F:hydrolase activity, acting on carbon-nitrogen (but not peptide) bonds"/>
    <property type="evidence" value="ECO:0007669"/>
    <property type="project" value="InterPro"/>
</dbReference>
<organism evidence="2 3">
    <name type="scientific">Pseudomaricurvus hydrocarbonicus</name>
    <dbReference type="NCBI Taxonomy" id="1470433"/>
    <lineage>
        <taxon>Bacteria</taxon>
        <taxon>Pseudomonadati</taxon>
        <taxon>Pseudomonadota</taxon>
        <taxon>Gammaproteobacteria</taxon>
        <taxon>Cellvibrionales</taxon>
        <taxon>Cellvibrionaceae</taxon>
        <taxon>Pseudomaricurvus</taxon>
    </lineage>
</organism>
<dbReference type="Gene3D" id="3.20.20.140">
    <property type="entry name" value="Metal-dependent hydrolases"/>
    <property type="match status" value="1"/>
</dbReference>
<dbReference type="AlphaFoldDB" id="A0A9E5JRZ9"/>
<dbReference type="Gene3D" id="2.30.40.10">
    <property type="entry name" value="Urease, subunit C, domain 1"/>
    <property type="match status" value="1"/>
</dbReference>
<dbReference type="Proteomes" id="UP000787472">
    <property type="component" value="Unassembled WGS sequence"/>
</dbReference>
<protein>
    <submittedName>
        <fullName evidence="2">Amidohydrolase</fullName>
    </submittedName>
</protein>
<dbReference type="InterPro" id="IPR011059">
    <property type="entry name" value="Metal-dep_hydrolase_composite"/>
</dbReference>
<gene>
    <name evidence="2" type="ORF">G8770_01650</name>
</gene>
<evidence type="ECO:0000313" key="2">
    <source>
        <dbReference type="EMBL" id="NHO64249.1"/>
    </source>
</evidence>
<evidence type="ECO:0000259" key="1">
    <source>
        <dbReference type="Pfam" id="PF07969"/>
    </source>
</evidence>
<evidence type="ECO:0000313" key="3">
    <source>
        <dbReference type="Proteomes" id="UP000787472"/>
    </source>
</evidence>
<dbReference type="CDD" id="cd01300">
    <property type="entry name" value="YtcJ_like"/>
    <property type="match status" value="1"/>
</dbReference>
<reference evidence="2" key="1">
    <citation type="submission" date="2020-03" db="EMBL/GenBank/DDBJ databases">
        <authorList>
            <person name="Guo F."/>
        </authorList>
    </citation>
    <scope>NUCLEOTIDE SEQUENCE</scope>
    <source>
        <strain evidence="2">JCM 30134</strain>
    </source>
</reference>
<sequence length="581" mass="65061">MPLLLEHTRTCRLGTLVLVFNLFLLSGLLSGCSNDNNATIYTAQAIITMNPQQPRAEAIAVLNGKIEAVGDLATVTAAVAHHNPQVDRSFQGKAILPGFIEPHLHPYLAGILLPMEFITPHDWDMPGKQAKGVRGRDAYLEQLKNADQKLGSDEWLWTWGYHPYFHGELTRADLDQISTQRPIVVWHRSFHEIIVNTAVLNELELEDTAHPQVNFAEGHFYENGLYQLVPHIMPMLTSPFRYLGALRHARDIIHAGGVTTVSDGAFGTMDFDKEWLSMRFSSWNRSSSPFRFMVLADGKGLGKQMGHEQAKAFIKTLPEKNTGKVTFLPRQVKLFADGAAYSQLMQMRDGYLDGHHGEWLMTPDELETTARLYWRDDFQIHIHVNGDLGLDATLDIIEKLQREYPRKDHRTTVHHLAYARPEQAQRMAHLGVRVSANPYYVWALADKYAEVGLGPERAHHMVPLKSVVDAGVPLSFHSDFTMAPVQPLLLAWAAATRLTAEGRVVGADQRISLDDALKSITLDAASQLRMEDSIGSLSVGKNADFTILEQDPYTQPIERLKDIPVWGTVLEGKKQPIAADL</sequence>
<proteinExistence type="predicted"/>
<dbReference type="Gene3D" id="3.10.310.70">
    <property type="match status" value="1"/>
</dbReference>
<dbReference type="InterPro" id="IPR013108">
    <property type="entry name" value="Amidohydro_3"/>
</dbReference>
<dbReference type="PANTHER" id="PTHR22642:SF2">
    <property type="entry name" value="PROTEIN LONG AFTER FAR-RED 3"/>
    <property type="match status" value="1"/>
</dbReference>
<dbReference type="RefSeq" id="WP_167181091.1">
    <property type="nucleotide sequence ID" value="NZ_JAAONZ010000001.1"/>
</dbReference>
<dbReference type="SUPFAM" id="SSF51556">
    <property type="entry name" value="Metallo-dependent hydrolases"/>
    <property type="match status" value="1"/>
</dbReference>
<dbReference type="PANTHER" id="PTHR22642">
    <property type="entry name" value="IMIDAZOLONEPROPIONASE"/>
    <property type="match status" value="1"/>
</dbReference>
<dbReference type="SUPFAM" id="SSF51338">
    <property type="entry name" value="Composite domain of metallo-dependent hydrolases"/>
    <property type="match status" value="1"/>
</dbReference>
<accession>A0A9E5JRZ9</accession>